<comment type="caution">
    <text evidence="1">The sequence shown here is derived from an EMBL/GenBank/DDBJ whole genome shotgun (WGS) entry which is preliminary data.</text>
</comment>
<reference evidence="2" key="1">
    <citation type="journal article" date="2023" name="Hortic. Res.">
        <title>A chromosome-level phased genome enabling allele-level studies in sweet orange: a case study on citrus Huanglongbing tolerance.</title>
        <authorList>
            <person name="Wu B."/>
            <person name="Yu Q."/>
            <person name="Deng Z."/>
            <person name="Duan Y."/>
            <person name="Luo F."/>
            <person name="Gmitter F. Jr."/>
        </authorList>
    </citation>
    <scope>NUCLEOTIDE SEQUENCE [LARGE SCALE GENOMIC DNA]</scope>
    <source>
        <strain evidence="2">cv. Valencia</strain>
    </source>
</reference>
<dbReference type="EMBL" id="CM039172">
    <property type="protein sequence ID" value="KAH9785427.1"/>
    <property type="molecule type" value="Genomic_DNA"/>
</dbReference>
<proteinExistence type="predicted"/>
<keyword evidence="2" id="KW-1185">Reference proteome</keyword>
<evidence type="ECO:0000313" key="1">
    <source>
        <dbReference type="EMBL" id="KAH9785427.1"/>
    </source>
</evidence>
<gene>
    <name evidence="1" type="ORF">KPL71_009948</name>
</gene>
<evidence type="ECO:0000313" key="2">
    <source>
        <dbReference type="Proteomes" id="UP000829398"/>
    </source>
</evidence>
<accession>A0ACB8MII6</accession>
<dbReference type="Proteomes" id="UP000829398">
    <property type="component" value="Chromosome 3"/>
</dbReference>
<sequence length="289" mass="32385">MVRAPCCEKMGLKKGPWTPEEDQILINYIQLYGHGNWRALPKQAGLLRCGKSCRLRWINYLRPDIKRGNFTREEEDTIINLHEMLGNSPLALDRLLFYPPGDCSFFVLTVWSAIAARLPGRTDNEIKNVWHTHLKKRLKQKQQQEPVINNHSNANHVTARSEICSGASTPDRQDSTTTSSDMSSVTSSAANNACVKTEPSSSENNHDSLVEIDENFWTEVLSAENSGISIEDSNDRFSAVGGADPLSIVEFQSSLDAFRPGSTLCDNTDFWFNLFTKAGDFSEMLPEIL</sequence>
<protein>
    <submittedName>
        <fullName evidence="1">MYB transcription factor</fullName>
    </submittedName>
</protein>
<organism evidence="1 2">
    <name type="scientific">Citrus sinensis</name>
    <name type="common">Sweet orange</name>
    <name type="synonym">Citrus aurantium var. sinensis</name>
    <dbReference type="NCBI Taxonomy" id="2711"/>
    <lineage>
        <taxon>Eukaryota</taxon>
        <taxon>Viridiplantae</taxon>
        <taxon>Streptophyta</taxon>
        <taxon>Embryophyta</taxon>
        <taxon>Tracheophyta</taxon>
        <taxon>Spermatophyta</taxon>
        <taxon>Magnoliopsida</taxon>
        <taxon>eudicotyledons</taxon>
        <taxon>Gunneridae</taxon>
        <taxon>Pentapetalae</taxon>
        <taxon>rosids</taxon>
        <taxon>malvids</taxon>
        <taxon>Sapindales</taxon>
        <taxon>Rutaceae</taxon>
        <taxon>Aurantioideae</taxon>
        <taxon>Citrus</taxon>
    </lineage>
</organism>
<name>A0ACB8MII6_CITSI</name>